<dbReference type="Proteomes" id="UP001077788">
    <property type="component" value="Unassembled WGS sequence"/>
</dbReference>
<protein>
    <submittedName>
        <fullName evidence="1">Uncharacterized protein</fullName>
    </submittedName>
</protein>
<proteinExistence type="predicted"/>
<accession>A0A9Q4H8Z8</accession>
<evidence type="ECO:0000313" key="1">
    <source>
        <dbReference type="EMBL" id="MCY6525048.1"/>
    </source>
</evidence>
<comment type="caution">
    <text evidence="1">The sequence shown here is derived from an EMBL/GenBank/DDBJ whole genome shotgun (WGS) entry which is preliminary data.</text>
</comment>
<feature type="non-terminal residue" evidence="1">
    <location>
        <position position="1"/>
    </location>
</feature>
<feature type="non-terminal residue" evidence="1">
    <location>
        <position position="96"/>
    </location>
</feature>
<organism evidence="1 2">
    <name type="scientific">Actinobacillus pleuropneumoniae</name>
    <name type="common">Haemophilus pleuropneumoniae</name>
    <dbReference type="NCBI Taxonomy" id="715"/>
    <lineage>
        <taxon>Bacteria</taxon>
        <taxon>Pseudomonadati</taxon>
        <taxon>Pseudomonadota</taxon>
        <taxon>Gammaproteobacteria</taxon>
        <taxon>Pasteurellales</taxon>
        <taxon>Pasteurellaceae</taxon>
        <taxon>Actinobacillus</taxon>
    </lineage>
</organism>
<evidence type="ECO:0000313" key="2">
    <source>
        <dbReference type="Proteomes" id="UP001077788"/>
    </source>
</evidence>
<sequence>INLSDFTLDHAAESILKKGLNFAITPNKIPVEEVISNIEVAIKNLDIEKSEEIRQDIVKILRTAKPPTSNISKEEKRALNNLRRNKNIVILKDDKG</sequence>
<reference evidence="1" key="2">
    <citation type="submission" date="2022-12" db="EMBL/GenBank/DDBJ databases">
        <authorList>
            <person name="Kardos G."/>
            <person name="Sarkozi R."/>
            <person name="Laczko L."/>
            <person name="Marton S."/>
            <person name="Makrai L."/>
            <person name="Banyai K."/>
            <person name="Fodor L."/>
        </authorList>
    </citation>
    <scope>NUCLEOTIDE SEQUENCE</scope>
    <source>
        <strain evidence="1">84/14</strain>
    </source>
</reference>
<name>A0A9Q4H8Z8_ACTPL</name>
<dbReference type="AlphaFoldDB" id="A0A9Q4H8Z8"/>
<reference evidence="1" key="1">
    <citation type="journal article" date="2021" name="Vet Sci">
        <title>O-Serogroups and Pathovirotypes of Escherichia coli Isolated from Post-Weaning Piglets Showing Diarrhoea and/or Oedema in South Korea.</title>
        <authorList>
            <person name="Byun J.W."/>
            <person name="Moon B.Y."/>
            <person name="Do K.H."/>
            <person name="Lee K."/>
            <person name="Lee H.Y."/>
            <person name="Kim W.I."/>
            <person name="So B."/>
            <person name="Lee W.K."/>
        </authorList>
    </citation>
    <scope>NUCLEOTIDE SEQUENCE</scope>
    <source>
        <strain evidence="1">84/14</strain>
    </source>
</reference>
<dbReference type="RefSeq" id="WP_267992380.1">
    <property type="nucleotide sequence ID" value="NZ_JAPQFC010001210.1"/>
</dbReference>
<gene>
    <name evidence="1" type="ORF">OYG11_12685</name>
</gene>
<dbReference type="EMBL" id="JAPQFC010001210">
    <property type="protein sequence ID" value="MCY6525048.1"/>
    <property type="molecule type" value="Genomic_DNA"/>
</dbReference>